<evidence type="ECO:0000313" key="1">
    <source>
        <dbReference type="EMBL" id="AFD27602.1"/>
    </source>
</evidence>
<organism evidence="1 2">
    <name type="scientific">Deinococcus gobiensis (strain DSM 21396 / JCM 16679 / CGMCC 1.7299 / I-0)</name>
    <dbReference type="NCBI Taxonomy" id="745776"/>
    <lineage>
        <taxon>Bacteria</taxon>
        <taxon>Thermotogati</taxon>
        <taxon>Deinococcota</taxon>
        <taxon>Deinococci</taxon>
        <taxon>Deinococcales</taxon>
        <taxon>Deinococcaceae</taxon>
        <taxon>Deinococcus</taxon>
    </lineage>
</organism>
<dbReference type="AlphaFoldDB" id="H8H255"/>
<name>H8H255_DEIGI</name>
<dbReference type="HOGENOM" id="CLU_2616149_0_0_0"/>
<dbReference type="PATRIC" id="fig|745776.4.peg.3664"/>
<sequence>MIIDLFSQANFFDRQTWGWSLKDKIVLLKRWGEVLEIRSEAGVGYVFTSSVGIVTRFGVSEGRFVFLGDQTTISPPQD</sequence>
<evidence type="ECO:0000313" key="2">
    <source>
        <dbReference type="Proteomes" id="UP000007575"/>
    </source>
</evidence>
<gene>
    <name evidence="1" type="ordered locus">DGo_PB0333</name>
</gene>
<protein>
    <submittedName>
        <fullName evidence="1">Uncharacterized protein</fullName>
    </submittedName>
</protein>
<proteinExistence type="predicted"/>
<dbReference type="EMBL" id="CP002193">
    <property type="protein sequence ID" value="AFD27602.1"/>
    <property type="molecule type" value="Genomic_DNA"/>
</dbReference>
<accession>H8H255</accession>
<reference evidence="1 2" key="1">
    <citation type="journal article" date="2012" name="PLoS ONE">
        <title>Genome sequence and transcriptome analysis of the radioresistant bacterium Deinococcus gobiensis: insights into the extreme environmental adaptations.</title>
        <authorList>
            <person name="Yuan M."/>
            <person name="Chen M."/>
            <person name="Zhang W."/>
            <person name="Lu W."/>
            <person name="Wang J."/>
            <person name="Yang M."/>
            <person name="Zhao P."/>
            <person name="Tang R."/>
            <person name="Li X."/>
            <person name="Hao Y."/>
            <person name="Zhou Z."/>
            <person name="Zhan Y."/>
            <person name="Yu H."/>
            <person name="Teng C."/>
            <person name="Yan Y."/>
            <person name="Ping S."/>
            <person name="Wang Y."/>
            <person name="Lin M."/>
        </authorList>
    </citation>
    <scope>NUCLEOTIDE SEQUENCE [LARGE SCALE GENOMIC DNA]</scope>
    <source>
        <strain evidence="2">DSM 21396 / JCM 16679 / CGMCC 1.7299 / I-0</strain>
        <plasmid evidence="1">P2</plasmid>
    </source>
</reference>
<geneLocation type="plasmid" evidence="1 2">
    <name>P2</name>
</geneLocation>
<dbReference type="RefSeq" id="WP_014686696.1">
    <property type="nucleotide sequence ID" value="NC_017791.1"/>
</dbReference>
<dbReference type="KEGG" id="dgo:DGo_PB0333"/>
<dbReference type="Proteomes" id="UP000007575">
    <property type="component" value="Plasmid P2"/>
</dbReference>
<keyword evidence="1" id="KW-0614">Plasmid</keyword>
<keyword evidence="2" id="KW-1185">Reference proteome</keyword>